<dbReference type="InterPro" id="IPR016039">
    <property type="entry name" value="Thiolase-like"/>
</dbReference>
<evidence type="ECO:0000256" key="19">
    <source>
        <dbReference type="ARBA" id="ARBA00078169"/>
    </source>
</evidence>
<dbReference type="FunFam" id="3.40.47.10:FF:000042">
    <property type="entry name" value="Polyketide synthase Pks13"/>
    <property type="match status" value="1"/>
</dbReference>
<dbReference type="EC" id="2.3.1.292" evidence="16"/>
<dbReference type="EMBL" id="CP025430">
    <property type="protein sequence ID" value="AUH63833.1"/>
    <property type="molecule type" value="Genomic_DNA"/>
</dbReference>
<dbReference type="PANTHER" id="PTHR43775">
    <property type="entry name" value="FATTY ACID SYNTHASE"/>
    <property type="match status" value="1"/>
</dbReference>
<dbReference type="CDD" id="cd00833">
    <property type="entry name" value="PKS"/>
    <property type="match status" value="1"/>
</dbReference>
<evidence type="ECO:0000256" key="4">
    <source>
        <dbReference type="ARBA" id="ARBA00022553"/>
    </source>
</evidence>
<keyword evidence="27" id="KW-1185">Reference proteome</keyword>
<dbReference type="PROSITE" id="PS52004">
    <property type="entry name" value="KS3_2"/>
    <property type="match status" value="1"/>
</dbReference>
<dbReference type="PROSITE" id="PS50075">
    <property type="entry name" value="CARRIER"/>
    <property type="match status" value="1"/>
</dbReference>
<dbReference type="Gene3D" id="3.10.129.110">
    <property type="entry name" value="Polyketide synthase dehydratase"/>
    <property type="match status" value="1"/>
</dbReference>
<dbReference type="GO" id="GO:0004312">
    <property type="term" value="F:fatty acid synthase activity"/>
    <property type="evidence" value="ECO:0007669"/>
    <property type="project" value="TreeGrafter"/>
</dbReference>
<dbReference type="GO" id="GO:0004315">
    <property type="term" value="F:3-oxoacyl-[acyl-carrier-protein] synthase activity"/>
    <property type="evidence" value="ECO:0007669"/>
    <property type="project" value="InterPro"/>
</dbReference>
<comment type="cofactor">
    <cofactor evidence="1">
        <name>NADP(+)</name>
        <dbReference type="ChEBI" id="CHEBI:58349"/>
    </cofactor>
</comment>
<dbReference type="InterPro" id="IPR042104">
    <property type="entry name" value="PKS_dehydratase_sf"/>
</dbReference>
<dbReference type="SMART" id="SM00827">
    <property type="entry name" value="PKS_AT"/>
    <property type="match status" value="1"/>
</dbReference>
<dbReference type="CDD" id="cd08953">
    <property type="entry name" value="KR_2_SDR_x"/>
    <property type="match status" value="1"/>
</dbReference>
<dbReference type="InterPro" id="IPR001031">
    <property type="entry name" value="Thioesterase"/>
</dbReference>
<dbReference type="SUPFAM" id="SSF53474">
    <property type="entry name" value="alpha/beta-Hydrolases"/>
    <property type="match status" value="1"/>
</dbReference>
<dbReference type="InterPro" id="IPR013968">
    <property type="entry name" value="PKS_KR"/>
</dbReference>
<dbReference type="Gene3D" id="3.30.70.250">
    <property type="entry name" value="Malonyl-CoA ACP transacylase, ACP-binding"/>
    <property type="match status" value="1"/>
</dbReference>
<dbReference type="InterPro" id="IPR050091">
    <property type="entry name" value="PKS_NRPS_Biosynth_Enz"/>
</dbReference>
<dbReference type="Gene3D" id="3.30.70.3290">
    <property type="match status" value="1"/>
</dbReference>
<dbReference type="InterPro" id="IPR020841">
    <property type="entry name" value="PKS_Beta-ketoAc_synthase_dom"/>
</dbReference>
<dbReference type="InterPro" id="IPR020807">
    <property type="entry name" value="PKS_DH"/>
</dbReference>
<dbReference type="InterPro" id="IPR049900">
    <property type="entry name" value="PKS_mFAS_DH"/>
</dbReference>
<dbReference type="Pfam" id="PF16197">
    <property type="entry name" value="KAsynt_C_assoc"/>
    <property type="match status" value="1"/>
</dbReference>
<dbReference type="InterPro" id="IPR014030">
    <property type="entry name" value="Ketoacyl_synth_N"/>
</dbReference>
<evidence type="ECO:0000256" key="14">
    <source>
        <dbReference type="ARBA" id="ARBA00052745"/>
    </source>
</evidence>
<feature type="region of interest" description="C-terminal hotdog fold" evidence="21">
    <location>
        <begin position="1518"/>
        <end position="1662"/>
    </location>
</feature>
<dbReference type="SUPFAM" id="SSF52151">
    <property type="entry name" value="FabD/lysophospholipase-like"/>
    <property type="match status" value="1"/>
</dbReference>
<dbReference type="PANTHER" id="PTHR43775:SF51">
    <property type="entry name" value="INACTIVE PHENOLPHTHIOCEROL SYNTHESIS POLYKETIDE SYNTHASE TYPE I PKS1-RELATED"/>
    <property type="match status" value="1"/>
</dbReference>
<dbReference type="SMART" id="SM00822">
    <property type="entry name" value="PKS_KR"/>
    <property type="match status" value="1"/>
</dbReference>
<dbReference type="RefSeq" id="WP_101751874.1">
    <property type="nucleotide sequence ID" value="NZ_CP025430.1"/>
</dbReference>
<comment type="cofactor">
    <cofactor evidence="2">
        <name>pantetheine 4'-phosphate</name>
        <dbReference type="ChEBI" id="CHEBI:47942"/>
    </cofactor>
</comment>
<gene>
    <name evidence="26" type="ORF">CX676_06390</name>
</gene>
<dbReference type="OrthoDB" id="9778690at2"/>
<evidence type="ECO:0000256" key="5">
    <source>
        <dbReference type="ARBA" id="ARBA00022679"/>
    </source>
</evidence>
<evidence type="ECO:0000256" key="10">
    <source>
        <dbReference type="ARBA" id="ARBA00023268"/>
    </source>
</evidence>
<keyword evidence="8" id="KW-0560">Oxidoreductase</keyword>
<protein>
    <recommendedName>
        <fullName evidence="17">Phenolphthiocerol/phthiocerol polyketide synthase subunit E</fullName>
        <ecNumber evidence="16">2.3.1.292</ecNumber>
    </recommendedName>
    <alternativeName>
        <fullName evidence="19">(Phenol)carboxyphthiodiolenone synthase subunit E</fullName>
    </alternativeName>
    <alternativeName>
        <fullName evidence="20">Beta-ketoacyl-acyl-carrier-protein synthase I</fullName>
    </alternativeName>
    <alternativeName>
        <fullName evidence="18">Phthiocerol synthesis polyketide synthase type I PpsE</fullName>
    </alternativeName>
</protein>
<dbReference type="Proteomes" id="UP000234530">
    <property type="component" value="Chromosome"/>
</dbReference>
<evidence type="ECO:0000256" key="11">
    <source>
        <dbReference type="ARBA" id="ARBA00050973"/>
    </source>
</evidence>
<dbReference type="InterPro" id="IPR014031">
    <property type="entry name" value="Ketoacyl_synth_C"/>
</dbReference>
<sequence>MNDQPDLQIGPNDIAVIGMAAQLPGADDVASFWRNLCEGVESIQPVSREDLLARGESPSVLSDPNYVPAAAILDQFDGFDAEFFGLSPKDAAIMDPQHRKFLETCWHGLEDAGQMPERFDAPIGVYAGCGMGSYFYFNICANRELVENVGHFLLRHTGNDKDFLSTRVSHIFNLTGPSVNVQTACSTSLVALHMACQSLTSGECDMALAGGVTIEMPHGRGYLFKENEILSPDGHCHAFDHRAEGTVFGSGSAVVVLRRLADALADGDNIRAIIRGSAINNDGSSKAGYLAPSVEGQAQAVAEALVMSGCAPDSIGYIECHGTGTALGDPIEIAALNQAFSRVLSEGSRAAPCYVGSVKTNIGHLDTAAGAAGLIKTIRALEEGVIPPTLGFEAPNPAIDFDAGPFAVADRLIDWRPVHGPRRAGINSLGVGGTNAHVVLEQPPAAAPSEESDWPFQIFAVSGRSKAALDGNAEKLAGWLSANPDTDPADISHTLINRRRAFERRRVLVAKDASEAAQLLASSDPYRVFDHQPLGEAPGVVFMLPGGGSQYARMARDLYQTEPVFRDWMDRGLDHLATISDHPIRDIWLAEDGDVAGADARLLQPSVQLPLLMITEYALAQQWMAWGVTPSALIGHSMGENTAAAVAGVMRFEDCIGLVHLRGRLFDSVPEGGMLSVPMPADQLRAILPAELDLGAVNAGDLCVVSGPKAPLEAFAATLAGQGIEVQVIPISIAAHSRMLEPILPDFGAYLRSIPLSAPQIPIISNRDGQVLPDVDAMDPDYWVRHLRGTVEFAAGIETLAGGDPKIFLEVGPGRAMSALAQANPGVKAQQVISSLRHPKHQVEDDLYFMTALARVWAAGGQIDWSQIWGDARRNALSLPGYAFQRKRYFVEPTAGTQVADTALMRIEEPEGWGWRPAWRLSAPDVELAAGGLPQPEVGQGVLIFADEAGLADRVADLLRKAGQPVATVRSGDRFERVKRGDYRLPPEEQRDGYEVLLAALQQDDIPITRIGHFWSVTTGAEARAGSSRFQDQMTRGFFSLLHLAQALGDEMADQPLSLTAFSNDALRVADEPAQTPEKATVLGPLRVMPREYPMLSTRLVDLRLPPPARRGLFGGRGDQTALDQLALHMAQELLAAPGAAGTEVAAWRDGRRFVQRLAPVRLEPQDGAQAEGVTFITGGFGGLGQAIARDLAARGGAKLALLSREALGQDGTVPFSAKARQMAAFLRELQAAGAEVIAVTGDVTSPEDMTRALAEARARFGSVDTVIHAAGIINDALMAGKADGEAWDVLAPKVHGTKALIAALEGHPPRQTVLFASTSTASAPAGQVDYVAANEFLNAVARAAPPALGRVVAVNWGVWADTGMAARAMGTEAAPGPAPQEPVPEADGGPMLGQEVAGGRGVREFHRLFSTADWVIGGHRTAQGQALMPGTGNLELFAQALVATGTPLPLTLTDALFLRPLYVSDAEPTAVSVQIETVEGASRITITDPDGGDSYATAMAERAAPQDRRITPPTDWDEQATGEAALPSAQDRVMRFGPRWRVLRAVKLGQGEGWAELRLPEAFAGEAAQHQMHPALLDIATGWAMKLIPGWGGARLWVPVGYERFTLLRPLGPHLLSHIRLQPSTAEGSARFDVTLALPDGTVAAEIEGFTLRRMEAGLSAATAAKPARGQESPGEKRLRHNVSQGIPGALGPDVLRRAVALGLPQVYVSSLDLPGLVAEAAAPAVSAPSSDAAFERPDLDAEFIAPAAGTESELASIWSELLGVRQIGAGDSFFDLGGHSLVAVRMFGQVRKVFGVDFPISTLFEAPNVGKLAALIEARVGPRAGTPATAGVEGGAALADPGPARRYVVDMGGREGGTPFFIVAGMFGNVMNLHQMAQRVGQDRRFYGLQARGLFGDDKPHESFAEAAQDYLAEIRQIQPEGPYLLGGFSGGGLIALEMARLLVAEGEETAMLVMLDTPLPMRPAISRRDKVLIRAQEMREQGLSFWSDWARNKLAYELSRRRKERDAEQETEEAEGFHDLAIESAFRGALPKVALEVWPGPVTLFRPPLDYRYKVSDGQFVTAGREYLIPDNGWGRWMPQLQVHEVPGDHDSMVLEPNVRRLGMLLREILRRHDRGGQQSAAAE</sequence>
<comment type="function">
    <text evidence="15">Part of the PpsABCDE complex involved in the biosynthesis of the lipid core common to phthiocerols and phenolphthiocerols by successive additions of malonyl-CoA or methylmalonyl-CoA extender units. PpsA can accept as substrate the activated forms of either icosanoyl (C20), docosanoyl (C22) or lignoceroyl (C24) groups from FadD26, or a (4-hydroxyphenyl)-C17 or (4-hydroxyphenyl)-C19 fatty acyl from FadD29. PpsA initiates the biosynthesis and extends its substrate using a malonyl-CoA extender unit. The PpsB and PpsC proteins add the second and third malonyl-CoA extender units. PpsD adds an (R)-methylmalonyl unit and PpsE adds a second (R)-methylmalonyl unit. The incorporation of the methylmalonyl units results in formation of two branched methyl groups in the elongated product.</text>
</comment>
<accession>A0A2H5EX35</accession>
<evidence type="ECO:0000256" key="22">
    <source>
        <dbReference type="SAM" id="MobiDB-lite"/>
    </source>
</evidence>
<evidence type="ECO:0000256" key="6">
    <source>
        <dbReference type="ARBA" id="ARBA00022832"/>
    </source>
</evidence>
<evidence type="ECO:0000256" key="7">
    <source>
        <dbReference type="ARBA" id="ARBA00022857"/>
    </source>
</evidence>
<evidence type="ECO:0000256" key="1">
    <source>
        <dbReference type="ARBA" id="ARBA00001937"/>
    </source>
</evidence>
<dbReference type="Pfam" id="PF21089">
    <property type="entry name" value="PKS_DH_N"/>
    <property type="match status" value="1"/>
</dbReference>
<evidence type="ECO:0000259" key="24">
    <source>
        <dbReference type="PROSITE" id="PS52004"/>
    </source>
</evidence>
<feature type="domain" description="Carrier" evidence="23">
    <location>
        <begin position="1747"/>
        <end position="1822"/>
    </location>
</feature>
<evidence type="ECO:0000256" key="15">
    <source>
        <dbReference type="ARBA" id="ARBA00058455"/>
    </source>
</evidence>
<keyword evidence="7" id="KW-0521">NADP</keyword>
<evidence type="ECO:0000256" key="18">
    <source>
        <dbReference type="ARBA" id="ARBA00075053"/>
    </source>
</evidence>
<keyword evidence="5" id="KW-0808">Transferase</keyword>
<dbReference type="Pfam" id="PF21394">
    <property type="entry name" value="Beta-ketacyl_N"/>
    <property type="match status" value="1"/>
</dbReference>
<dbReference type="InterPro" id="IPR009081">
    <property type="entry name" value="PP-bd_ACP"/>
</dbReference>
<comment type="catalytic activity">
    <reaction evidence="11">
        <text>17-(4-hydroxyphenyl)heptadecanoyl-[(phenol)carboxyphthiodiolenone synthase] + 2 (S)-methylmalonyl-CoA + 3 malonyl-CoA + 5 NADPH + 10 H(+) = C35-(phenol)carboxyphthiodiolenone-[(phenol)carboxyphthiodiolenone synthase] + 5 CO2 + 5 NADP(+) + 5 CoA + 2 H2O</text>
        <dbReference type="Rhea" id="RHEA:57756"/>
        <dbReference type="Rhea" id="RHEA-COMP:14272"/>
        <dbReference type="Rhea" id="RHEA-COMP:14989"/>
        <dbReference type="ChEBI" id="CHEBI:15377"/>
        <dbReference type="ChEBI" id="CHEBI:15378"/>
        <dbReference type="ChEBI" id="CHEBI:16526"/>
        <dbReference type="ChEBI" id="CHEBI:57287"/>
        <dbReference type="ChEBI" id="CHEBI:57327"/>
        <dbReference type="ChEBI" id="CHEBI:57384"/>
        <dbReference type="ChEBI" id="CHEBI:57783"/>
        <dbReference type="ChEBI" id="CHEBI:58349"/>
        <dbReference type="ChEBI" id="CHEBI:133300"/>
        <dbReference type="ChEBI" id="CHEBI:142259"/>
        <dbReference type="EC" id="2.3.1.292"/>
    </reaction>
</comment>
<evidence type="ECO:0000313" key="27">
    <source>
        <dbReference type="Proteomes" id="UP000234530"/>
    </source>
</evidence>
<dbReference type="InterPro" id="IPR049490">
    <property type="entry name" value="C883_1060-like_KR_N"/>
</dbReference>
<dbReference type="InterPro" id="IPR020806">
    <property type="entry name" value="PKS_PP-bd"/>
</dbReference>
<dbReference type="SUPFAM" id="SSF53901">
    <property type="entry name" value="Thiolase-like"/>
    <property type="match status" value="1"/>
</dbReference>
<evidence type="ECO:0000256" key="20">
    <source>
        <dbReference type="ARBA" id="ARBA00084020"/>
    </source>
</evidence>
<name>A0A2H5EX35_9RHOB</name>
<keyword evidence="6" id="KW-0276">Fatty acid metabolism</keyword>
<dbReference type="InterPro" id="IPR016035">
    <property type="entry name" value="Acyl_Trfase/lysoPLipase"/>
</dbReference>
<dbReference type="Pfam" id="PF00698">
    <property type="entry name" value="Acyl_transf_1"/>
    <property type="match status" value="1"/>
</dbReference>
<dbReference type="InterPro" id="IPR049552">
    <property type="entry name" value="PKS_DH_N"/>
</dbReference>
<dbReference type="GO" id="GO:0006633">
    <property type="term" value="P:fatty acid biosynthetic process"/>
    <property type="evidence" value="ECO:0007669"/>
    <property type="project" value="InterPro"/>
</dbReference>
<evidence type="ECO:0000256" key="13">
    <source>
        <dbReference type="ARBA" id="ARBA00052119"/>
    </source>
</evidence>
<dbReference type="InterPro" id="IPR029058">
    <property type="entry name" value="AB_hydrolase_fold"/>
</dbReference>
<feature type="active site" description="Proton acceptor; for dehydratase activity" evidence="21">
    <location>
        <position position="1420"/>
    </location>
</feature>
<keyword evidence="4" id="KW-0597">Phosphoprotein</keyword>
<dbReference type="SUPFAM" id="SSF55048">
    <property type="entry name" value="Probable ACP-binding domain of malonyl-CoA ACP transacylase"/>
    <property type="match status" value="1"/>
</dbReference>
<dbReference type="Gene3D" id="3.40.366.10">
    <property type="entry name" value="Malonyl-Coenzyme A Acyl Carrier Protein, domain 2"/>
    <property type="match status" value="1"/>
</dbReference>
<evidence type="ECO:0000256" key="12">
    <source>
        <dbReference type="ARBA" id="ARBA00051971"/>
    </source>
</evidence>
<dbReference type="SMART" id="SM00825">
    <property type="entry name" value="PKS_KS"/>
    <property type="match status" value="1"/>
</dbReference>
<evidence type="ECO:0000256" key="8">
    <source>
        <dbReference type="ARBA" id="ARBA00023002"/>
    </source>
</evidence>
<organism evidence="26 27">
    <name type="scientific">Paracoccus zhejiangensis</name>
    <dbReference type="NCBI Taxonomy" id="1077935"/>
    <lineage>
        <taxon>Bacteria</taxon>
        <taxon>Pseudomonadati</taxon>
        <taxon>Pseudomonadota</taxon>
        <taxon>Alphaproteobacteria</taxon>
        <taxon>Rhodobacterales</taxon>
        <taxon>Paracoccaceae</taxon>
        <taxon>Paracoccus</taxon>
    </lineage>
</organism>
<dbReference type="InterPro" id="IPR036736">
    <property type="entry name" value="ACP-like_sf"/>
</dbReference>
<evidence type="ECO:0000259" key="25">
    <source>
        <dbReference type="PROSITE" id="PS52019"/>
    </source>
</evidence>
<comment type="catalytic activity">
    <reaction evidence="13">
        <text>docosanoyl-[(phenol)carboxyphthiodiolenone synthase] + 2 (S)-methylmalonyl-CoA + 3 malonyl-CoA + 5 NADPH + 10 H(+) = C34-carboxyphthiodiolenone-[(phenol)carboxyphthiodiolenone synthase] + 5 CO2 + 5 NADP(+) + 5 CoA + 2 H2O</text>
        <dbReference type="Rhea" id="RHEA:57752"/>
        <dbReference type="Rhea" id="RHEA-COMP:14987"/>
        <dbReference type="Rhea" id="RHEA-COMP:14988"/>
        <dbReference type="ChEBI" id="CHEBI:15377"/>
        <dbReference type="ChEBI" id="CHEBI:15378"/>
        <dbReference type="ChEBI" id="CHEBI:16526"/>
        <dbReference type="ChEBI" id="CHEBI:57287"/>
        <dbReference type="ChEBI" id="CHEBI:57327"/>
        <dbReference type="ChEBI" id="CHEBI:57384"/>
        <dbReference type="ChEBI" id="CHEBI:57783"/>
        <dbReference type="ChEBI" id="CHEBI:58349"/>
        <dbReference type="ChEBI" id="CHEBI:142237"/>
        <dbReference type="ChEBI" id="CHEBI:142238"/>
        <dbReference type="EC" id="2.3.1.292"/>
    </reaction>
</comment>
<evidence type="ECO:0000259" key="23">
    <source>
        <dbReference type="PROSITE" id="PS50075"/>
    </source>
</evidence>
<dbReference type="Pfam" id="PF00975">
    <property type="entry name" value="Thioesterase"/>
    <property type="match status" value="1"/>
</dbReference>
<keyword evidence="10" id="KW-0511">Multifunctional enzyme</keyword>
<evidence type="ECO:0000256" key="2">
    <source>
        <dbReference type="ARBA" id="ARBA00001957"/>
    </source>
</evidence>
<feature type="domain" description="Ketosynthase family 3 (KS3)" evidence="24">
    <location>
        <begin position="11"/>
        <end position="442"/>
    </location>
</feature>
<dbReference type="InterPro" id="IPR032821">
    <property type="entry name" value="PKS_assoc"/>
</dbReference>
<dbReference type="Gene3D" id="3.40.50.720">
    <property type="entry name" value="NAD(P)-binding Rossmann-like Domain"/>
    <property type="match status" value="1"/>
</dbReference>
<dbReference type="SUPFAM" id="SSF51735">
    <property type="entry name" value="NAD(P)-binding Rossmann-fold domains"/>
    <property type="match status" value="2"/>
</dbReference>
<dbReference type="Pfam" id="PF14765">
    <property type="entry name" value="PS-DH"/>
    <property type="match status" value="1"/>
</dbReference>
<dbReference type="KEGG" id="pzh:CX676_06390"/>
<dbReference type="Gene3D" id="3.40.47.10">
    <property type="match status" value="1"/>
</dbReference>
<dbReference type="GO" id="GO:0034081">
    <property type="term" value="C:polyketide synthase complex"/>
    <property type="evidence" value="ECO:0007669"/>
    <property type="project" value="UniProtKB-ARBA"/>
</dbReference>
<feature type="active site" description="Proton donor; for dehydratase activity" evidence="21">
    <location>
        <position position="1579"/>
    </location>
</feature>
<evidence type="ECO:0000313" key="26">
    <source>
        <dbReference type="EMBL" id="AUH63833.1"/>
    </source>
</evidence>
<feature type="region of interest" description="N-terminal hotdog fold" evidence="21">
    <location>
        <begin position="1390"/>
        <end position="1508"/>
    </location>
</feature>
<dbReference type="PROSITE" id="PS52019">
    <property type="entry name" value="PKS_MFAS_DH"/>
    <property type="match status" value="1"/>
</dbReference>
<dbReference type="Gene3D" id="3.40.50.1820">
    <property type="entry name" value="alpha/beta hydrolase"/>
    <property type="match status" value="1"/>
</dbReference>
<dbReference type="Pfam" id="PF02801">
    <property type="entry name" value="Ketoacyl-synt_C"/>
    <property type="match status" value="1"/>
</dbReference>
<dbReference type="GO" id="GO:0016491">
    <property type="term" value="F:oxidoreductase activity"/>
    <property type="evidence" value="ECO:0007669"/>
    <property type="project" value="UniProtKB-KW"/>
</dbReference>
<evidence type="ECO:0000256" key="17">
    <source>
        <dbReference type="ARBA" id="ARBA00073623"/>
    </source>
</evidence>
<dbReference type="SMART" id="SM00823">
    <property type="entry name" value="PKS_PP"/>
    <property type="match status" value="1"/>
</dbReference>
<dbReference type="InterPro" id="IPR036291">
    <property type="entry name" value="NAD(P)-bd_dom_sf"/>
</dbReference>
<dbReference type="Pfam" id="PF00109">
    <property type="entry name" value="ketoacyl-synt"/>
    <property type="match status" value="1"/>
</dbReference>
<evidence type="ECO:0000256" key="3">
    <source>
        <dbReference type="ARBA" id="ARBA00022450"/>
    </source>
</evidence>
<keyword evidence="3" id="KW-0596">Phosphopantetheine</keyword>
<dbReference type="InterPro" id="IPR001227">
    <property type="entry name" value="Ac_transferase_dom_sf"/>
</dbReference>
<evidence type="ECO:0000256" key="9">
    <source>
        <dbReference type="ARBA" id="ARBA00023098"/>
    </source>
</evidence>
<comment type="catalytic activity">
    <reaction evidence="12">
        <text>19-(4-hydroxyphenyl)nonadecanoyl-[(phenol)carboxyphthiodiolenone synthase] + 2 (S)-methylmalonyl-CoA + 3 malonyl-CoA + 5 NADPH + 10 H(+) = C37-(phenol)carboxyphthiodiolenone-[(phenol)carboxyphthiodiolenone synthase] + 5 CO2 + 5 NADP(+) + 5 CoA + 2 H2O</text>
        <dbReference type="Rhea" id="RHEA:57760"/>
        <dbReference type="Rhea" id="RHEA-COMP:14273"/>
        <dbReference type="Rhea" id="RHEA-COMP:14990"/>
        <dbReference type="ChEBI" id="CHEBI:15377"/>
        <dbReference type="ChEBI" id="CHEBI:15378"/>
        <dbReference type="ChEBI" id="CHEBI:16526"/>
        <dbReference type="ChEBI" id="CHEBI:57287"/>
        <dbReference type="ChEBI" id="CHEBI:57327"/>
        <dbReference type="ChEBI" id="CHEBI:57384"/>
        <dbReference type="ChEBI" id="CHEBI:57783"/>
        <dbReference type="ChEBI" id="CHEBI:58349"/>
        <dbReference type="ChEBI" id="CHEBI:133301"/>
        <dbReference type="ChEBI" id="CHEBI:142260"/>
        <dbReference type="EC" id="2.3.1.292"/>
    </reaction>
</comment>
<dbReference type="InterPro" id="IPR016036">
    <property type="entry name" value="Malonyl_transacylase_ACP-bd"/>
</dbReference>
<dbReference type="Pfam" id="PF08659">
    <property type="entry name" value="KR"/>
    <property type="match status" value="1"/>
</dbReference>
<reference evidence="26 27" key="1">
    <citation type="journal article" date="2013" name="Antonie Van Leeuwenhoek">
        <title>Paracoccus zhejiangensis sp. nov., isolated from activated sludge in wastewater-treatment system.</title>
        <authorList>
            <person name="Wu Z.G."/>
            <person name="Zhang D.F."/>
            <person name="Liu Y.L."/>
            <person name="Wang F."/>
            <person name="Jiang X."/>
            <person name="Li C."/>
            <person name="Li S.P."/>
            <person name="Hong Q."/>
            <person name="Li W.J."/>
        </authorList>
    </citation>
    <scope>NUCLEOTIDE SEQUENCE [LARGE SCALE GENOMIC DNA]</scope>
    <source>
        <strain evidence="26 27">J6</strain>
    </source>
</reference>
<dbReference type="Pfam" id="PF00550">
    <property type="entry name" value="PP-binding"/>
    <property type="match status" value="1"/>
</dbReference>
<dbReference type="InterPro" id="IPR014043">
    <property type="entry name" value="Acyl_transferase_dom"/>
</dbReference>
<evidence type="ECO:0000256" key="21">
    <source>
        <dbReference type="PROSITE-ProRule" id="PRU01363"/>
    </source>
</evidence>
<dbReference type="Gene3D" id="1.10.1200.10">
    <property type="entry name" value="ACP-like"/>
    <property type="match status" value="1"/>
</dbReference>
<feature type="region of interest" description="Disordered" evidence="22">
    <location>
        <begin position="1371"/>
        <end position="1397"/>
    </location>
</feature>
<comment type="catalytic activity">
    <reaction evidence="14">
        <text>icosanoyl-[(phenol)carboxyphthiodiolenone synthase] + 2 (S)-methylmalonyl-CoA + 3 malonyl-CoA + 5 NADPH + 10 H(+) = C32-carboxyphthiodiolenone-[(phenol)carboxyphthiodiolenone synthase] + 5 CO2 + 5 NADP(+) + 5 CoA + 2 H2O</text>
        <dbReference type="Rhea" id="RHEA:57748"/>
        <dbReference type="Rhea" id="RHEA-COMP:14985"/>
        <dbReference type="Rhea" id="RHEA-COMP:14986"/>
        <dbReference type="ChEBI" id="CHEBI:15377"/>
        <dbReference type="ChEBI" id="CHEBI:15378"/>
        <dbReference type="ChEBI" id="CHEBI:16526"/>
        <dbReference type="ChEBI" id="CHEBI:57287"/>
        <dbReference type="ChEBI" id="CHEBI:57327"/>
        <dbReference type="ChEBI" id="CHEBI:57384"/>
        <dbReference type="ChEBI" id="CHEBI:57783"/>
        <dbReference type="ChEBI" id="CHEBI:58349"/>
        <dbReference type="ChEBI" id="CHEBI:87848"/>
        <dbReference type="ChEBI" id="CHEBI:142236"/>
        <dbReference type="EC" id="2.3.1.292"/>
    </reaction>
</comment>
<dbReference type="InterPro" id="IPR049551">
    <property type="entry name" value="PKS_DH_C"/>
</dbReference>
<keyword evidence="9" id="KW-0443">Lipid metabolism</keyword>
<evidence type="ECO:0000256" key="16">
    <source>
        <dbReference type="ARBA" id="ARBA00066974"/>
    </source>
</evidence>
<feature type="region of interest" description="Disordered" evidence="22">
    <location>
        <begin position="1502"/>
        <end position="1529"/>
    </location>
</feature>
<dbReference type="FunFam" id="1.10.1200.10:FF:000005">
    <property type="entry name" value="Nonribosomal peptide synthetase 1"/>
    <property type="match status" value="1"/>
</dbReference>
<dbReference type="InterPro" id="IPR057326">
    <property type="entry name" value="KR_dom"/>
</dbReference>
<proteinExistence type="predicted"/>
<dbReference type="PROSITE" id="PS00606">
    <property type="entry name" value="KS3_1"/>
    <property type="match status" value="1"/>
</dbReference>
<feature type="domain" description="PKS/mFAS DH" evidence="25">
    <location>
        <begin position="1390"/>
        <end position="1662"/>
    </location>
</feature>
<dbReference type="SMART" id="SM00826">
    <property type="entry name" value="PKS_DH"/>
    <property type="match status" value="1"/>
</dbReference>
<dbReference type="GO" id="GO:0031177">
    <property type="term" value="F:phosphopantetheine binding"/>
    <property type="evidence" value="ECO:0007669"/>
    <property type="project" value="InterPro"/>
</dbReference>
<dbReference type="SUPFAM" id="SSF47336">
    <property type="entry name" value="ACP-like"/>
    <property type="match status" value="1"/>
</dbReference>
<dbReference type="InterPro" id="IPR018201">
    <property type="entry name" value="Ketoacyl_synth_AS"/>
</dbReference>